<feature type="transmembrane region" description="Helical" evidence="6">
    <location>
        <begin position="193"/>
        <end position="213"/>
    </location>
</feature>
<evidence type="ECO:0000256" key="2">
    <source>
        <dbReference type="ARBA" id="ARBA00022448"/>
    </source>
</evidence>
<evidence type="ECO:0000256" key="5">
    <source>
        <dbReference type="ARBA" id="ARBA00023136"/>
    </source>
</evidence>
<keyword evidence="8" id="KW-1185">Reference proteome</keyword>
<evidence type="ECO:0000313" key="8">
    <source>
        <dbReference type="Proteomes" id="UP000053789"/>
    </source>
</evidence>
<dbReference type="GO" id="GO:0022857">
    <property type="term" value="F:transmembrane transporter activity"/>
    <property type="evidence" value="ECO:0007669"/>
    <property type="project" value="TreeGrafter"/>
</dbReference>
<keyword evidence="2" id="KW-0813">Transport</keyword>
<keyword evidence="5 6" id="KW-0472">Membrane</keyword>
<organism evidence="7 8">
    <name type="scientific">Cladophialophora bantiana (strain ATCC 10958 / CBS 173.52 / CDC B-1940 / NIH 8579)</name>
    <name type="common">Xylohypha bantiana</name>
    <dbReference type="NCBI Taxonomy" id="1442370"/>
    <lineage>
        <taxon>Eukaryota</taxon>
        <taxon>Fungi</taxon>
        <taxon>Dikarya</taxon>
        <taxon>Ascomycota</taxon>
        <taxon>Pezizomycotina</taxon>
        <taxon>Eurotiomycetes</taxon>
        <taxon>Chaetothyriomycetidae</taxon>
        <taxon>Chaetothyriales</taxon>
        <taxon>Herpotrichiellaceae</taxon>
        <taxon>Cladophialophora</taxon>
    </lineage>
</organism>
<feature type="transmembrane region" description="Helical" evidence="6">
    <location>
        <begin position="100"/>
        <end position="119"/>
    </location>
</feature>
<dbReference type="PANTHER" id="PTHR43791">
    <property type="entry name" value="PERMEASE-RELATED"/>
    <property type="match status" value="1"/>
</dbReference>
<dbReference type="VEuPathDB" id="FungiDB:Z519_11394"/>
<evidence type="ECO:0000256" key="1">
    <source>
        <dbReference type="ARBA" id="ARBA00004141"/>
    </source>
</evidence>
<evidence type="ECO:0000313" key="7">
    <source>
        <dbReference type="EMBL" id="KIW87810.1"/>
    </source>
</evidence>
<dbReference type="SUPFAM" id="SSF103473">
    <property type="entry name" value="MFS general substrate transporter"/>
    <property type="match status" value="1"/>
</dbReference>
<name>A0A0D2HA72_CLAB1</name>
<dbReference type="HOGENOM" id="CLU_001265_0_3_1"/>
<dbReference type="RefSeq" id="XP_016614479.1">
    <property type="nucleotide sequence ID" value="XM_016769106.1"/>
</dbReference>
<feature type="transmembrane region" description="Helical" evidence="6">
    <location>
        <begin position="134"/>
        <end position="153"/>
    </location>
</feature>
<keyword evidence="4 6" id="KW-1133">Transmembrane helix</keyword>
<proteinExistence type="predicted"/>
<evidence type="ECO:0008006" key="9">
    <source>
        <dbReference type="Google" id="ProtNLM"/>
    </source>
</evidence>
<reference evidence="7" key="1">
    <citation type="submission" date="2015-01" db="EMBL/GenBank/DDBJ databases">
        <title>The Genome Sequence of Cladophialophora bantiana CBS 173.52.</title>
        <authorList>
            <consortium name="The Broad Institute Genomics Platform"/>
            <person name="Cuomo C."/>
            <person name="de Hoog S."/>
            <person name="Gorbushina A."/>
            <person name="Stielow B."/>
            <person name="Teixiera M."/>
            <person name="Abouelleil A."/>
            <person name="Chapman S.B."/>
            <person name="Priest M."/>
            <person name="Young S.K."/>
            <person name="Wortman J."/>
            <person name="Nusbaum C."/>
            <person name="Birren B."/>
        </authorList>
    </citation>
    <scope>NUCLEOTIDE SEQUENCE [LARGE SCALE GENOMIC DNA]</scope>
    <source>
        <strain evidence="7">CBS 173.52</strain>
    </source>
</reference>
<dbReference type="OrthoDB" id="2985014at2759"/>
<evidence type="ECO:0000256" key="4">
    <source>
        <dbReference type="ARBA" id="ARBA00022989"/>
    </source>
</evidence>
<dbReference type="GeneID" id="27704322"/>
<dbReference type="AlphaFoldDB" id="A0A0D2HA72"/>
<feature type="transmembrane region" description="Helical" evidence="6">
    <location>
        <begin position="160"/>
        <end position="181"/>
    </location>
</feature>
<dbReference type="EMBL" id="KN847001">
    <property type="protein sequence ID" value="KIW87810.1"/>
    <property type="molecule type" value="Genomic_DNA"/>
</dbReference>
<dbReference type="GO" id="GO:0016020">
    <property type="term" value="C:membrane"/>
    <property type="evidence" value="ECO:0007669"/>
    <property type="project" value="UniProtKB-SubCell"/>
</dbReference>
<comment type="subcellular location">
    <subcellularLocation>
        <location evidence="1">Membrane</location>
        <topology evidence="1">Multi-pass membrane protein</topology>
    </subcellularLocation>
</comment>
<gene>
    <name evidence="7" type="ORF">Z519_11394</name>
</gene>
<accession>A0A0D2HA72</accession>
<dbReference type="Proteomes" id="UP000053789">
    <property type="component" value="Unassembled WGS sequence"/>
</dbReference>
<dbReference type="InterPro" id="IPR036259">
    <property type="entry name" value="MFS_trans_sf"/>
</dbReference>
<sequence>MVFVIEGTITCGLGLLSFFTLTGRPKTARWLMTEEKDLAIARNKLLKGILNPVTLATATNFGLRNITEQGLAFFAATIVKSIYPQHSVVSQQLHTTGRYLIYYIIALLITLCGFVMFLGTRNTDARYGATFPEASSAFLFGTLSNALISVNVISDTSRSAATGTNVLFGNIGGLVLTWSYLPFEGPNYPIGSGLNLAAISCYFVLPVTLLLWMKYDNQKRAERNMDSEVSGLSIKELQDLDWQQPGFLWKP</sequence>
<keyword evidence="3 6" id="KW-0812">Transmembrane</keyword>
<dbReference type="PANTHER" id="PTHR43791:SF48">
    <property type="entry name" value="TRANSPORTER, PUTATIVE (AFU_ORTHOLOGUE AFUA_4G01000)-RELATED"/>
    <property type="match status" value="1"/>
</dbReference>
<evidence type="ECO:0000256" key="6">
    <source>
        <dbReference type="SAM" id="Phobius"/>
    </source>
</evidence>
<protein>
    <recommendedName>
        <fullName evidence="9">Major facilitator superfamily (MFS) profile domain-containing protein</fullName>
    </recommendedName>
</protein>
<evidence type="ECO:0000256" key="3">
    <source>
        <dbReference type="ARBA" id="ARBA00022692"/>
    </source>
</evidence>